<name>A0A4C1Y6X3_EUMVA</name>
<gene>
    <name evidence="1" type="ORF">EVAR_62902_1</name>
</gene>
<protein>
    <submittedName>
        <fullName evidence="1">Uncharacterized protein</fullName>
    </submittedName>
</protein>
<comment type="caution">
    <text evidence="1">The sequence shown here is derived from an EMBL/GenBank/DDBJ whole genome shotgun (WGS) entry which is preliminary data.</text>
</comment>
<dbReference type="Proteomes" id="UP000299102">
    <property type="component" value="Unassembled WGS sequence"/>
</dbReference>
<reference evidence="1 2" key="1">
    <citation type="journal article" date="2019" name="Commun. Biol.">
        <title>The bagworm genome reveals a unique fibroin gene that provides high tensile strength.</title>
        <authorList>
            <person name="Kono N."/>
            <person name="Nakamura H."/>
            <person name="Ohtoshi R."/>
            <person name="Tomita M."/>
            <person name="Numata K."/>
            <person name="Arakawa K."/>
        </authorList>
    </citation>
    <scope>NUCLEOTIDE SEQUENCE [LARGE SCALE GENOMIC DNA]</scope>
</reference>
<evidence type="ECO:0000313" key="2">
    <source>
        <dbReference type="Proteomes" id="UP000299102"/>
    </source>
</evidence>
<accession>A0A4C1Y6X3</accession>
<keyword evidence="2" id="KW-1185">Reference proteome</keyword>
<dbReference type="AlphaFoldDB" id="A0A4C1Y6X3"/>
<sequence>MERALKLALLPESLRVGFYIADRQQSTELRGVPLCCASVHSVIKARDTLRRHTGQTYRLHPFAAHDQYAIQRQGFCAGALAGGPARGQCSFPRR</sequence>
<proteinExistence type="predicted"/>
<evidence type="ECO:0000313" key="1">
    <source>
        <dbReference type="EMBL" id="GBP71656.1"/>
    </source>
</evidence>
<dbReference type="EMBL" id="BGZK01001116">
    <property type="protein sequence ID" value="GBP71656.1"/>
    <property type="molecule type" value="Genomic_DNA"/>
</dbReference>
<organism evidence="1 2">
    <name type="scientific">Eumeta variegata</name>
    <name type="common">Bagworm moth</name>
    <name type="synonym">Eumeta japonica</name>
    <dbReference type="NCBI Taxonomy" id="151549"/>
    <lineage>
        <taxon>Eukaryota</taxon>
        <taxon>Metazoa</taxon>
        <taxon>Ecdysozoa</taxon>
        <taxon>Arthropoda</taxon>
        <taxon>Hexapoda</taxon>
        <taxon>Insecta</taxon>
        <taxon>Pterygota</taxon>
        <taxon>Neoptera</taxon>
        <taxon>Endopterygota</taxon>
        <taxon>Lepidoptera</taxon>
        <taxon>Glossata</taxon>
        <taxon>Ditrysia</taxon>
        <taxon>Tineoidea</taxon>
        <taxon>Psychidae</taxon>
        <taxon>Oiketicinae</taxon>
        <taxon>Eumeta</taxon>
    </lineage>
</organism>